<evidence type="ECO:0000313" key="2">
    <source>
        <dbReference type="EMBL" id="PSR57059.1"/>
    </source>
</evidence>
<keyword evidence="1" id="KW-0472">Membrane</keyword>
<keyword evidence="3" id="KW-1185">Reference proteome</keyword>
<dbReference type="OrthoDB" id="854126at2"/>
<keyword evidence="1" id="KW-1133">Transmembrane helix</keyword>
<reference evidence="2 3" key="1">
    <citation type="submission" date="2018-03" db="EMBL/GenBank/DDBJ databases">
        <title>Adhaeribacter sp. HMF7605 Genome sequencing and assembly.</title>
        <authorList>
            <person name="Kang H."/>
            <person name="Kang J."/>
            <person name="Cha I."/>
            <person name="Kim H."/>
            <person name="Joh K."/>
        </authorList>
    </citation>
    <scope>NUCLEOTIDE SEQUENCE [LARGE SCALE GENOMIC DNA]</scope>
    <source>
        <strain evidence="2 3">HMF7605</strain>
    </source>
</reference>
<dbReference type="AlphaFoldDB" id="A0A2T2YNJ9"/>
<evidence type="ECO:0000256" key="1">
    <source>
        <dbReference type="SAM" id="Phobius"/>
    </source>
</evidence>
<dbReference type="RefSeq" id="WP_106933232.1">
    <property type="nucleotide sequence ID" value="NZ_PYFT01000001.1"/>
</dbReference>
<comment type="caution">
    <text evidence="2">The sequence shown here is derived from an EMBL/GenBank/DDBJ whole genome shotgun (WGS) entry which is preliminary data.</text>
</comment>
<protein>
    <submittedName>
        <fullName evidence="2">Uncharacterized protein</fullName>
    </submittedName>
</protein>
<accession>A0A2T2YNJ9</accession>
<name>A0A2T2YNJ9_9BACT</name>
<organism evidence="2 3">
    <name type="scientific">Adhaeribacter arboris</name>
    <dbReference type="NCBI Taxonomy" id="2072846"/>
    <lineage>
        <taxon>Bacteria</taxon>
        <taxon>Pseudomonadati</taxon>
        <taxon>Bacteroidota</taxon>
        <taxon>Cytophagia</taxon>
        <taxon>Cytophagales</taxon>
        <taxon>Hymenobacteraceae</taxon>
        <taxon>Adhaeribacter</taxon>
    </lineage>
</organism>
<feature type="transmembrane region" description="Helical" evidence="1">
    <location>
        <begin position="49"/>
        <end position="66"/>
    </location>
</feature>
<sequence>MATTPIETAHSQNKIKELFSDPTALLNAVKNPSQLGLDLYNSLSPRNKQYLVIAGGVGLIIYGLTLNKKK</sequence>
<evidence type="ECO:0000313" key="3">
    <source>
        <dbReference type="Proteomes" id="UP000240357"/>
    </source>
</evidence>
<dbReference type="Proteomes" id="UP000240357">
    <property type="component" value="Unassembled WGS sequence"/>
</dbReference>
<keyword evidence="1" id="KW-0812">Transmembrane</keyword>
<dbReference type="EMBL" id="PYFT01000001">
    <property type="protein sequence ID" value="PSR57059.1"/>
    <property type="molecule type" value="Genomic_DNA"/>
</dbReference>
<proteinExistence type="predicted"/>
<gene>
    <name evidence="2" type="ORF">AHMF7605_28035</name>
</gene>